<dbReference type="AlphaFoldDB" id="A0A1F5NS99"/>
<dbReference type="Proteomes" id="UP000177912">
    <property type="component" value="Unassembled WGS sequence"/>
</dbReference>
<gene>
    <name evidence="2" type="ORF">A2826_01950</name>
</gene>
<proteinExistence type="predicted"/>
<accession>A0A1F5NS99</accession>
<comment type="caution">
    <text evidence="2">The sequence shown here is derived from an EMBL/GenBank/DDBJ whole genome shotgun (WGS) entry which is preliminary data.</text>
</comment>
<organism evidence="2 3">
    <name type="scientific">Candidatus Doudnabacteria bacterium RIFCSPHIGHO2_01_FULL_43_23</name>
    <dbReference type="NCBI Taxonomy" id="1817822"/>
    <lineage>
        <taxon>Bacteria</taxon>
        <taxon>Candidatus Doudnaibacteriota</taxon>
    </lineage>
</organism>
<name>A0A1F5NS99_9BACT</name>
<protein>
    <submittedName>
        <fullName evidence="2">Uncharacterized protein</fullName>
    </submittedName>
</protein>
<sequence length="231" mass="26480">MRKDKHKAISLRLKGKSYSEIQTLLSIPKSTLSGWLSQITLPSKSKRRLAQKAYKKSIKALLKRNKNQTTLAIARAQDNQKNASREIKQLSKDNLLILGVALYWAEGYKRAVVRNGKEVTSHPVSLTNSDPYLIKAFLRFIKEYCLVPNEKIKANLRIFPHQNEKKVLDYWQNLTDLPLTNFGKTYRGVSISSRGKKPYNRLKNGIIQIVVANTPLFHKIMGYIEGIKKMI</sequence>
<dbReference type="EMBL" id="MFEI01000027">
    <property type="protein sequence ID" value="OGE80545.1"/>
    <property type="molecule type" value="Genomic_DNA"/>
</dbReference>
<evidence type="ECO:0000256" key="1">
    <source>
        <dbReference type="SAM" id="Coils"/>
    </source>
</evidence>
<feature type="coiled-coil region" evidence="1">
    <location>
        <begin position="59"/>
        <end position="93"/>
    </location>
</feature>
<reference evidence="2 3" key="1">
    <citation type="journal article" date="2016" name="Nat. Commun.">
        <title>Thousands of microbial genomes shed light on interconnected biogeochemical processes in an aquifer system.</title>
        <authorList>
            <person name="Anantharaman K."/>
            <person name="Brown C.T."/>
            <person name="Hug L.A."/>
            <person name="Sharon I."/>
            <person name="Castelle C.J."/>
            <person name="Probst A.J."/>
            <person name="Thomas B.C."/>
            <person name="Singh A."/>
            <person name="Wilkins M.J."/>
            <person name="Karaoz U."/>
            <person name="Brodie E.L."/>
            <person name="Williams K.H."/>
            <person name="Hubbard S.S."/>
            <person name="Banfield J.F."/>
        </authorList>
    </citation>
    <scope>NUCLEOTIDE SEQUENCE [LARGE SCALE GENOMIC DNA]</scope>
</reference>
<evidence type="ECO:0000313" key="3">
    <source>
        <dbReference type="Proteomes" id="UP000177912"/>
    </source>
</evidence>
<dbReference type="STRING" id="1817822.A2826_01950"/>
<evidence type="ECO:0000313" key="2">
    <source>
        <dbReference type="EMBL" id="OGE80545.1"/>
    </source>
</evidence>
<keyword evidence="1" id="KW-0175">Coiled coil</keyword>